<dbReference type="PANTHER" id="PTHR24015">
    <property type="entry name" value="OS07G0578800 PROTEIN-RELATED"/>
    <property type="match status" value="1"/>
</dbReference>
<feature type="repeat" description="PPR" evidence="2">
    <location>
        <begin position="396"/>
        <end position="426"/>
    </location>
</feature>
<dbReference type="OrthoDB" id="165382at2759"/>
<accession>A0A9Q0K300</accession>
<evidence type="ECO:0000256" key="3">
    <source>
        <dbReference type="SAM" id="MobiDB-lite"/>
    </source>
</evidence>
<dbReference type="FunFam" id="1.25.40.10:FF:000425">
    <property type="entry name" value="Pentatricopeptide repeat-containing protein At3g26540"/>
    <property type="match status" value="1"/>
</dbReference>
<keyword evidence="1" id="KW-0677">Repeat</keyword>
<proteinExistence type="predicted"/>
<evidence type="ECO:0000313" key="5">
    <source>
        <dbReference type="Proteomes" id="UP001141806"/>
    </source>
</evidence>
<organism evidence="4 5">
    <name type="scientific">Protea cynaroides</name>
    <dbReference type="NCBI Taxonomy" id="273540"/>
    <lineage>
        <taxon>Eukaryota</taxon>
        <taxon>Viridiplantae</taxon>
        <taxon>Streptophyta</taxon>
        <taxon>Embryophyta</taxon>
        <taxon>Tracheophyta</taxon>
        <taxon>Spermatophyta</taxon>
        <taxon>Magnoliopsida</taxon>
        <taxon>Proteales</taxon>
        <taxon>Proteaceae</taxon>
        <taxon>Protea</taxon>
    </lineage>
</organism>
<feature type="compositionally biased region" description="Basic and acidic residues" evidence="3">
    <location>
        <begin position="612"/>
        <end position="621"/>
    </location>
</feature>
<dbReference type="GO" id="GO:0003723">
    <property type="term" value="F:RNA binding"/>
    <property type="evidence" value="ECO:0007669"/>
    <property type="project" value="InterPro"/>
</dbReference>
<dbReference type="FunFam" id="1.25.40.10:FF:000090">
    <property type="entry name" value="Pentatricopeptide repeat-containing protein, chloroplastic"/>
    <property type="match status" value="1"/>
</dbReference>
<dbReference type="AlphaFoldDB" id="A0A9Q0K300"/>
<reference evidence="4" key="1">
    <citation type="journal article" date="2023" name="Plant J.">
        <title>The genome of the king protea, Protea cynaroides.</title>
        <authorList>
            <person name="Chang J."/>
            <person name="Duong T.A."/>
            <person name="Schoeman C."/>
            <person name="Ma X."/>
            <person name="Roodt D."/>
            <person name="Barker N."/>
            <person name="Li Z."/>
            <person name="Van de Peer Y."/>
            <person name="Mizrachi E."/>
        </authorList>
    </citation>
    <scope>NUCLEOTIDE SEQUENCE</scope>
    <source>
        <tissue evidence="4">Young leaves</tissue>
    </source>
</reference>
<protein>
    <recommendedName>
        <fullName evidence="6">Pentatricopeptide repeat-containing protein</fullName>
    </recommendedName>
</protein>
<dbReference type="InterPro" id="IPR002885">
    <property type="entry name" value="PPR_rpt"/>
</dbReference>
<dbReference type="Proteomes" id="UP001141806">
    <property type="component" value="Unassembled WGS sequence"/>
</dbReference>
<dbReference type="Gene3D" id="1.25.40.10">
    <property type="entry name" value="Tetratricopeptide repeat domain"/>
    <property type="match status" value="4"/>
</dbReference>
<evidence type="ECO:0000313" key="4">
    <source>
        <dbReference type="EMBL" id="KAJ4960050.1"/>
    </source>
</evidence>
<feature type="repeat" description="PPR" evidence="2">
    <location>
        <begin position="197"/>
        <end position="231"/>
    </location>
</feature>
<dbReference type="Pfam" id="PF13041">
    <property type="entry name" value="PPR_2"/>
    <property type="match status" value="2"/>
</dbReference>
<feature type="repeat" description="PPR" evidence="2">
    <location>
        <begin position="430"/>
        <end position="465"/>
    </location>
</feature>
<keyword evidence="5" id="KW-1185">Reference proteome</keyword>
<evidence type="ECO:0000256" key="1">
    <source>
        <dbReference type="ARBA" id="ARBA00022737"/>
    </source>
</evidence>
<feature type="repeat" description="PPR" evidence="2">
    <location>
        <begin position="96"/>
        <end position="130"/>
    </location>
</feature>
<feature type="region of interest" description="Disordered" evidence="3">
    <location>
        <begin position="602"/>
        <end position="621"/>
    </location>
</feature>
<sequence length="621" mass="69937">MQKSTSKLGAPYSFFRLHSVEGQNLQLSGRPVESDTCISVIKQCETLKALYSVHASILRTHLHLNLFFFTNLIAQYASVGSMVHAYSLFSACEVPDVFLWNIMIQGFAENGPCHLSVVLYRQMRDMGVVPDNFTFPFVLKACSHLRDVETGEALHGDVVKFGYESNVFVANSLVTMYGKCERPHVSRELFDRMSARNVVSWSSLIGSYAQNGFYEEGMSLFLTMLNDRIRPNRATILNVIPCVHREDHARGICDVLVDCGLDLDQSVQNAVVGMYSKCGRIAIARRLFDVILDKDLVSWSSMIEAYVRADLPICALELFKEMLLHGTRPDSVTLLSVLRAYSNLASHHQALFVHGFVIRNSFKYEIVLETALIDLYVKCGSLDHARRIFDRLQERNVITWSTMISGYGMHGHGREALHLFDQMKYSVKPDHITFVSVLSACSHAGLIDEGWRCFYSMTKDFGIIPRSEHYACMVDLLGRAGQLNEALEFIKGMPLKPDYGVWGSLLGACRIHSNVELAEFAAKYLLEMDVENSGRGLLQRVGLHAKHAHPQQGFEYTWQLVGLRCGMRQNHRDLDASIGSKFQKLQTLRLQQPRDISKLAARSMADNSLHSSRSESVDGSI</sequence>
<dbReference type="FunFam" id="1.25.40.10:FF:001095">
    <property type="entry name" value="Pentatricopeptide repeat-containing protein At2g34400"/>
    <property type="match status" value="1"/>
</dbReference>
<name>A0A9Q0K300_9MAGN</name>
<comment type="caution">
    <text evidence="4">The sequence shown here is derived from an EMBL/GenBank/DDBJ whole genome shotgun (WGS) entry which is preliminary data.</text>
</comment>
<dbReference type="InterPro" id="IPR046960">
    <property type="entry name" value="PPR_At4g14850-like_plant"/>
</dbReference>
<dbReference type="PANTHER" id="PTHR24015:SF356">
    <property type="entry name" value="DYW DOMAIN-CONTAINING PROTEIN"/>
    <property type="match status" value="1"/>
</dbReference>
<dbReference type="EMBL" id="JAMYWD010000009">
    <property type="protein sequence ID" value="KAJ4960050.1"/>
    <property type="molecule type" value="Genomic_DNA"/>
</dbReference>
<dbReference type="NCBIfam" id="TIGR00756">
    <property type="entry name" value="PPR"/>
    <property type="match status" value="6"/>
</dbReference>
<dbReference type="InterPro" id="IPR011990">
    <property type="entry name" value="TPR-like_helical_dom_sf"/>
</dbReference>
<evidence type="ECO:0008006" key="6">
    <source>
        <dbReference type="Google" id="ProtNLM"/>
    </source>
</evidence>
<gene>
    <name evidence="4" type="ORF">NE237_019960</name>
</gene>
<evidence type="ECO:0000256" key="2">
    <source>
        <dbReference type="PROSITE-ProRule" id="PRU00708"/>
    </source>
</evidence>
<dbReference type="Pfam" id="PF01535">
    <property type="entry name" value="PPR"/>
    <property type="match status" value="4"/>
</dbReference>
<dbReference type="GO" id="GO:0009451">
    <property type="term" value="P:RNA modification"/>
    <property type="evidence" value="ECO:0007669"/>
    <property type="project" value="InterPro"/>
</dbReference>
<feature type="repeat" description="PPR" evidence="2">
    <location>
        <begin position="295"/>
        <end position="329"/>
    </location>
</feature>
<dbReference type="FunFam" id="1.25.40.10:FF:000285">
    <property type="entry name" value="Pentatricopeptide repeat-containing protein, chloroplastic"/>
    <property type="match status" value="1"/>
</dbReference>
<dbReference type="PROSITE" id="PS51375">
    <property type="entry name" value="PPR"/>
    <property type="match status" value="5"/>
</dbReference>